<dbReference type="Pfam" id="PF00271">
    <property type="entry name" value="Helicase_C"/>
    <property type="match status" value="1"/>
</dbReference>
<dbReference type="Pfam" id="PF00176">
    <property type="entry name" value="SNF2-rel_dom"/>
    <property type="match status" value="1"/>
</dbReference>
<dbReference type="GO" id="GO:0005634">
    <property type="term" value="C:nucleus"/>
    <property type="evidence" value="ECO:0007669"/>
    <property type="project" value="TreeGrafter"/>
</dbReference>
<dbReference type="Gene3D" id="3.40.50.300">
    <property type="entry name" value="P-loop containing nucleotide triphosphate hydrolases"/>
    <property type="match status" value="2"/>
</dbReference>
<gene>
    <name evidence="6" type="ORF">FPSE_10515</name>
</gene>
<evidence type="ECO:0000256" key="1">
    <source>
        <dbReference type="ARBA" id="ARBA00022741"/>
    </source>
</evidence>
<dbReference type="EMBL" id="AFNW01000347">
    <property type="protein sequence ID" value="EKJ69310.1"/>
    <property type="molecule type" value="Genomic_DNA"/>
</dbReference>
<dbReference type="PROSITE" id="PS51194">
    <property type="entry name" value="HELICASE_CTER"/>
    <property type="match status" value="1"/>
</dbReference>
<dbReference type="SUPFAM" id="SSF52540">
    <property type="entry name" value="P-loop containing nucleoside triphosphate hydrolases"/>
    <property type="match status" value="2"/>
</dbReference>
<dbReference type="SMART" id="SM00490">
    <property type="entry name" value="HELICc"/>
    <property type="match status" value="1"/>
</dbReference>
<dbReference type="OrthoDB" id="5244662at2759"/>
<evidence type="ECO:0000313" key="7">
    <source>
        <dbReference type="Proteomes" id="UP000007978"/>
    </source>
</evidence>
<dbReference type="SMART" id="SM00487">
    <property type="entry name" value="DEXDc"/>
    <property type="match status" value="1"/>
</dbReference>
<dbReference type="GO" id="GO:0008094">
    <property type="term" value="F:ATP-dependent activity, acting on DNA"/>
    <property type="evidence" value="ECO:0007669"/>
    <property type="project" value="TreeGrafter"/>
</dbReference>
<dbReference type="InterPro" id="IPR001650">
    <property type="entry name" value="Helicase_C-like"/>
</dbReference>
<dbReference type="InterPro" id="IPR049730">
    <property type="entry name" value="SNF2/RAD54-like_C"/>
</dbReference>
<dbReference type="Proteomes" id="UP000007978">
    <property type="component" value="Chromosome 2"/>
</dbReference>
<dbReference type="RefSeq" id="XP_009261907.1">
    <property type="nucleotide sequence ID" value="XM_009263632.1"/>
</dbReference>
<keyword evidence="7" id="KW-1185">Reference proteome</keyword>
<dbReference type="GO" id="GO:0005524">
    <property type="term" value="F:ATP binding"/>
    <property type="evidence" value="ECO:0007669"/>
    <property type="project" value="UniProtKB-KW"/>
</dbReference>
<feature type="compositionally biased region" description="Polar residues" evidence="4">
    <location>
        <begin position="70"/>
        <end position="87"/>
    </location>
</feature>
<dbReference type="GO" id="GO:0006281">
    <property type="term" value="P:DNA repair"/>
    <property type="evidence" value="ECO:0007669"/>
    <property type="project" value="TreeGrafter"/>
</dbReference>
<dbReference type="GeneID" id="20369132"/>
<feature type="region of interest" description="Disordered" evidence="4">
    <location>
        <begin position="326"/>
        <end position="353"/>
    </location>
</feature>
<keyword evidence="3" id="KW-0067">ATP-binding</keyword>
<dbReference type="PANTHER" id="PTHR45626">
    <property type="entry name" value="TRANSCRIPTION TERMINATION FACTOR 2-RELATED"/>
    <property type="match status" value="1"/>
</dbReference>
<feature type="domain" description="Helicase C-terminal" evidence="5">
    <location>
        <begin position="1146"/>
        <end position="1302"/>
    </location>
</feature>
<evidence type="ECO:0000259" key="5">
    <source>
        <dbReference type="PROSITE" id="PS51194"/>
    </source>
</evidence>
<dbReference type="InterPro" id="IPR000330">
    <property type="entry name" value="SNF2_N"/>
</dbReference>
<evidence type="ECO:0000256" key="3">
    <source>
        <dbReference type="ARBA" id="ARBA00022840"/>
    </source>
</evidence>
<reference evidence="6 7" key="1">
    <citation type="journal article" date="2012" name="PLoS Pathog.">
        <title>Comparative pathogenomics reveals horizontally acquired novel virulence genes in fungi infecting cereal hosts.</title>
        <authorList>
            <person name="Gardiner D.M."/>
            <person name="McDonald M.C."/>
            <person name="Covarelli L."/>
            <person name="Solomon P.S."/>
            <person name="Rusu A.G."/>
            <person name="Marshall M."/>
            <person name="Kazan K."/>
            <person name="Chakraborty S."/>
            <person name="McDonald B.A."/>
            <person name="Manners J.M."/>
        </authorList>
    </citation>
    <scope>NUCLEOTIDE SEQUENCE [LARGE SCALE GENOMIC DNA]</scope>
    <source>
        <strain evidence="6 7">CS3096</strain>
    </source>
</reference>
<dbReference type="GO" id="GO:0016787">
    <property type="term" value="F:hydrolase activity"/>
    <property type="evidence" value="ECO:0007669"/>
    <property type="project" value="UniProtKB-KW"/>
</dbReference>
<keyword evidence="2" id="KW-0378">Hydrolase</keyword>
<evidence type="ECO:0000313" key="6">
    <source>
        <dbReference type="EMBL" id="EKJ69310.1"/>
    </source>
</evidence>
<dbReference type="InterPro" id="IPR014001">
    <property type="entry name" value="Helicase_ATP-bd"/>
</dbReference>
<accession>K3VXQ5</accession>
<dbReference type="InterPro" id="IPR027417">
    <property type="entry name" value="P-loop_NTPase"/>
</dbReference>
<evidence type="ECO:0000256" key="4">
    <source>
        <dbReference type="SAM" id="MobiDB-lite"/>
    </source>
</evidence>
<proteinExistence type="predicted"/>
<dbReference type="eggNOG" id="KOG0386">
    <property type="taxonomic scope" value="Eukaryota"/>
</dbReference>
<dbReference type="KEGG" id="fpu:FPSE_10515"/>
<feature type="region of interest" description="Disordered" evidence="4">
    <location>
        <begin position="68"/>
        <end position="87"/>
    </location>
</feature>
<sequence length="1437" mass="163189">MSRSLMIGIGHTLVSHRPDSANILPYFTTLGHLPRGRPGRSFSSCRACPKGYKPRKMAPRLNARSRLGAQANSPTDNDENSSQQQDTGDCLSEIVLTLDEMPIPPPPPASNTLMDSDDWRLGEPVPSDVYQSWFKVESTFIEHEPANLAADKLAKFINGHESTANRLKDISRVARRYSMSYLEHRKNFSTTANKRPQRQDNVKDLWSMVSILDREHYGLQQRLLRTGATIVWKNDSRPIRSTDEDEGVPLLSEIDTLQSQVATIFAILRHFPNRFRSYMKTPDRPEEYVWGFSHEDWFRANACLQRHLLRRQKHKNITVKDTQGDIKDWPGFIQPAAGPNNDEEDDDDNKPPDANVIRSLEAEHTLLGDDWLGDMPLDSDKYAKKSDIIDAFGEEVAGQFEFDSTTERVQDSLGMLAEYITTGISATLAEAIPSCDPFEEGEKQRTKLKLPPPKYPSAKALGYLRDILLKRAYVAYDKTLPRSEMASLCPGNEDVDPEYQATSNQLELQRGAQDLTLAEEDLDTSDRQFHGVQNLLGEFLPQHDLEKVCQEVGITDWRNLELNSEHAPGKRLKPNQLIDAYDLHLKLESTMHAALLTSECGIGKTNTMLTCLHISAKRLIERWETNPWPLQEHERVFKPTVYMCPSRVLDQTFTEFSDWWGGYFRVHVCYGTASSCTNLARKNVTLGNLEQTQQFFDQLAQDHKDPMTARTIILCAYHTAVRRFATVNGEAVGRSKLGSGPGLQIDDGENDLDDEDLEVQDTLDGDEAVVLRKLALKNVQLYRLILDEGHAVKNMEYDAIMIASATILSNHVRDFYGYIELIWDKDLPFSWDDCTSEKAATWYDTATWEKLTQGHDAEGIDAGRIFRRTEDVIVPPNLTTRQIQREEEYRRHIKETGDPLFLMNPQLFYSFANSSRHSPIFAQSAIRTIMQMLCVRRSMLSQMTLPDGSVTWPGKGIPTLLCNEVELNLPEQVKPKLHHAIRSLHANLTTQGPRGKKFKSGHGAKVSGPAVLWNGNVLRRMVLASTNVHNLKMTSPLVRTTKLLKDIGIQKIIGHQIKDAPLHRHNKKSQALIPMQEKQREGLQRHQRPEAAAGTAEMNRVATNGPTKVLQWAFYLTRDSNKELFPESAINRVRWLCWDSPKYCWTLAKVLELHLKGERVLVYVNNPLTSAMILAMLEALGVRTLSIQSKHSQGERDSAVKKFNSATMPISALVTSLQLSSFGVNFHLACHHGIIVERPHNLGTQIQAIGRLWRTNQEKEVHWWVLHQRDSYDAFVDARNLEKYATTLAAEGNIDDSITDEYRVICAYEILRCYLGQESNRYPRLRVAWFEMDSEKVRLEGFFYTAIARFLFRNPDRQDRITPETIGDIAARWELGSEITIAHVEPGHPDCPPTIDPDNPGRITLSSAREQEKALRENIAMYGSENPNNDVFHPKEG</sequence>
<dbReference type="InterPro" id="IPR050628">
    <property type="entry name" value="SNF2_RAD54_helicase_TF"/>
</dbReference>
<name>K3VXQ5_FUSPC</name>
<evidence type="ECO:0000256" key="2">
    <source>
        <dbReference type="ARBA" id="ARBA00022801"/>
    </source>
</evidence>
<keyword evidence="1" id="KW-0547">Nucleotide-binding</keyword>
<protein>
    <recommendedName>
        <fullName evidence="5">Helicase C-terminal domain-containing protein</fullName>
    </recommendedName>
</protein>
<dbReference type="HOGENOM" id="CLU_004728_0_0_1"/>
<dbReference type="CDD" id="cd18793">
    <property type="entry name" value="SF2_C_SNF"/>
    <property type="match status" value="1"/>
</dbReference>
<comment type="caution">
    <text evidence="6">The sequence shown here is derived from an EMBL/GenBank/DDBJ whole genome shotgun (WGS) entry which is preliminary data.</text>
</comment>
<organism evidence="6 7">
    <name type="scientific">Fusarium pseudograminearum (strain CS3096)</name>
    <name type="common">Wheat and barley crown-rot fungus</name>
    <dbReference type="NCBI Taxonomy" id="1028729"/>
    <lineage>
        <taxon>Eukaryota</taxon>
        <taxon>Fungi</taxon>
        <taxon>Dikarya</taxon>
        <taxon>Ascomycota</taxon>
        <taxon>Pezizomycotina</taxon>
        <taxon>Sordariomycetes</taxon>
        <taxon>Hypocreomycetidae</taxon>
        <taxon>Hypocreales</taxon>
        <taxon>Nectriaceae</taxon>
        <taxon>Fusarium</taxon>
    </lineage>
</organism>